<sequence length="345" mass="38754">MEGNNKSVPPPISMGESFSLTGRPQGVTWKHGCPVSVAFTCEDQLIVGTKSGAVALMSGSVLSERLGVFGVLSHAFIVDLVSFLQYEDAQVLREVCRLFHDTTKRMRDAWCLHPLRPNQLAYVKQLFVNWSRLPDGQKVSHTAALDASGAPVCRDWMRDGECSHPYCPLSHSPPVVDLDLLETTAVVELNHGLYGAVSELFGAKWWWEREAQIRPLFHHYATAAVKSAQHPQEDRTAHALLEPIDRCDRSIHERAVEVVRERAVMVTSQVLRLDAFVAVMTVLMETKLHLVELREHVSLRAIHPSRAVRNRRTRIRGEHLNPLEAHLDIVNYQTSRCVAAINALF</sequence>
<evidence type="ECO:0000313" key="3">
    <source>
        <dbReference type="EMBL" id="CAD9442674.1"/>
    </source>
</evidence>
<name>A0A7S2D368_9STRA</name>
<dbReference type="EMBL" id="HBGS01036489">
    <property type="protein sequence ID" value="CAD9442674.1"/>
    <property type="molecule type" value="Transcribed_RNA"/>
</dbReference>
<dbReference type="PROSITE" id="PS50103">
    <property type="entry name" value="ZF_C3H1"/>
    <property type="match status" value="1"/>
</dbReference>
<evidence type="ECO:0000259" key="2">
    <source>
        <dbReference type="PROSITE" id="PS50103"/>
    </source>
</evidence>
<dbReference type="InterPro" id="IPR000571">
    <property type="entry name" value="Znf_CCCH"/>
</dbReference>
<feature type="domain" description="C3H1-type" evidence="2">
    <location>
        <begin position="147"/>
        <end position="174"/>
    </location>
</feature>
<gene>
    <name evidence="3" type="ORF">DSPE1174_LOCUS18890</name>
</gene>
<evidence type="ECO:0000256" key="1">
    <source>
        <dbReference type="PROSITE-ProRule" id="PRU00723"/>
    </source>
</evidence>
<keyword evidence="1" id="KW-0479">Metal-binding</keyword>
<dbReference type="AlphaFoldDB" id="A0A7S2D368"/>
<protein>
    <recommendedName>
        <fullName evidence="2">C3H1-type domain-containing protein</fullName>
    </recommendedName>
</protein>
<reference evidence="3" key="1">
    <citation type="submission" date="2021-01" db="EMBL/GenBank/DDBJ databases">
        <authorList>
            <person name="Corre E."/>
            <person name="Pelletier E."/>
            <person name="Niang G."/>
            <person name="Scheremetjew M."/>
            <person name="Finn R."/>
            <person name="Kale V."/>
            <person name="Holt S."/>
            <person name="Cochrane G."/>
            <person name="Meng A."/>
            <person name="Brown T."/>
            <person name="Cohen L."/>
        </authorList>
    </citation>
    <scope>NUCLEOTIDE SEQUENCE</scope>
    <source>
        <strain evidence="3">CCMP1381</strain>
    </source>
</reference>
<dbReference type="GO" id="GO:0008270">
    <property type="term" value="F:zinc ion binding"/>
    <property type="evidence" value="ECO:0007669"/>
    <property type="project" value="UniProtKB-KW"/>
</dbReference>
<accession>A0A7S2D368</accession>
<proteinExistence type="predicted"/>
<feature type="zinc finger region" description="C3H1-type" evidence="1">
    <location>
        <begin position="147"/>
        <end position="174"/>
    </location>
</feature>
<keyword evidence="1" id="KW-0863">Zinc-finger</keyword>
<organism evidence="3">
    <name type="scientific">Octactis speculum</name>
    <dbReference type="NCBI Taxonomy" id="3111310"/>
    <lineage>
        <taxon>Eukaryota</taxon>
        <taxon>Sar</taxon>
        <taxon>Stramenopiles</taxon>
        <taxon>Ochrophyta</taxon>
        <taxon>Dictyochophyceae</taxon>
        <taxon>Dictyochales</taxon>
        <taxon>Dictyochaceae</taxon>
        <taxon>Octactis</taxon>
    </lineage>
</organism>
<keyword evidence="1" id="KW-0862">Zinc</keyword>